<keyword evidence="7" id="KW-1133">Transmembrane helix</keyword>
<evidence type="ECO:0000256" key="1">
    <source>
        <dbReference type="ARBA" id="ARBA00005054"/>
    </source>
</evidence>
<dbReference type="InterPro" id="IPR036477">
    <property type="entry name" value="Formyl_transf_N_sf"/>
</dbReference>
<dbReference type="SUPFAM" id="SSF53328">
    <property type="entry name" value="Formyltransferase"/>
    <property type="match status" value="1"/>
</dbReference>
<feature type="transmembrane region" description="Helical" evidence="7">
    <location>
        <begin position="67"/>
        <end position="93"/>
    </location>
</feature>
<dbReference type="HAMAP" id="MF_01930">
    <property type="entry name" value="PurN"/>
    <property type="match status" value="1"/>
</dbReference>
<evidence type="ECO:0000256" key="4">
    <source>
        <dbReference type="ARBA" id="ARBA00038440"/>
    </source>
</evidence>
<feature type="domain" description="Formyl transferase N-terminal" evidence="8">
    <location>
        <begin position="3"/>
        <end position="181"/>
    </location>
</feature>
<comment type="catalytic activity">
    <reaction evidence="5 6">
        <text>N(1)-(5-phospho-beta-D-ribosyl)glycinamide + (6R)-10-formyltetrahydrofolate = N(2)-formyl-N(1)-(5-phospho-beta-D-ribosyl)glycinamide + (6S)-5,6,7,8-tetrahydrofolate + H(+)</text>
        <dbReference type="Rhea" id="RHEA:15053"/>
        <dbReference type="ChEBI" id="CHEBI:15378"/>
        <dbReference type="ChEBI" id="CHEBI:57453"/>
        <dbReference type="ChEBI" id="CHEBI:143788"/>
        <dbReference type="ChEBI" id="CHEBI:147286"/>
        <dbReference type="ChEBI" id="CHEBI:195366"/>
        <dbReference type="EC" id="2.1.2.2"/>
    </reaction>
</comment>
<dbReference type="InterPro" id="IPR001555">
    <property type="entry name" value="GART_AS"/>
</dbReference>
<dbReference type="InterPro" id="IPR002376">
    <property type="entry name" value="Formyl_transf_N"/>
</dbReference>
<dbReference type="RefSeq" id="WP_044216748.1">
    <property type="nucleotide sequence ID" value="NZ_JBKAGJ010000050.1"/>
</dbReference>
<protein>
    <recommendedName>
        <fullName evidence="6">Phosphoribosylglycinamide formyltransferase</fullName>
        <ecNumber evidence="6">2.1.2.2</ecNumber>
    </recommendedName>
    <alternativeName>
        <fullName evidence="6">5'-phosphoribosylglycinamide transformylase</fullName>
    </alternativeName>
    <alternativeName>
        <fullName evidence="6">GAR transformylase</fullName>
        <shortName evidence="6">GART</shortName>
    </alternativeName>
</protein>
<evidence type="ECO:0000313" key="9">
    <source>
        <dbReference type="EMBL" id="KGE88989.1"/>
    </source>
</evidence>
<dbReference type="UniPathway" id="UPA00074">
    <property type="reaction ID" value="UER00126"/>
</dbReference>
<dbReference type="Gene3D" id="3.40.50.170">
    <property type="entry name" value="Formyl transferase, N-terminal domain"/>
    <property type="match status" value="1"/>
</dbReference>
<comment type="caution">
    <text evidence="9">The sequence shown here is derived from an EMBL/GenBank/DDBJ whole genome shotgun (WGS) entry which is preliminary data.</text>
</comment>
<dbReference type="GO" id="GO:0006189">
    <property type="term" value="P:'de novo' IMP biosynthetic process"/>
    <property type="evidence" value="ECO:0007669"/>
    <property type="project" value="UniProtKB-UniRule"/>
</dbReference>
<comment type="caution">
    <text evidence="6">Lacks conserved residue(s) required for the propagation of feature annotation.</text>
</comment>
<reference evidence="9 10" key="1">
    <citation type="journal article" date="2014" name="Int. J. Syst. Evol. Microbiol.">
        <title>Phaeodactylibacter xiamenensis gen. nov., sp. nov., a member of the family Saprospiraceae isolated from the marine alga Phaeodactylum tricornutum.</title>
        <authorList>
            <person name="Chen Z.Jr."/>
            <person name="Lei X."/>
            <person name="Lai Q."/>
            <person name="Li Y."/>
            <person name="Zhang B."/>
            <person name="Zhang J."/>
            <person name="Zhang H."/>
            <person name="Yang L."/>
            <person name="Zheng W."/>
            <person name="Tian Y."/>
            <person name="Yu Z."/>
            <person name="Xu H.Jr."/>
            <person name="Zheng T."/>
        </authorList>
    </citation>
    <scope>NUCLEOTIDE SEQUENCE [LARGE SCALE GENOMIC DNA]</scope>
    <source>
        <strain evidence="9 10">KD52</strain>
    </source>
</reference>
<evidence type="ECO:0000256" key="2">
    <source>
        <dbReference type="ARBA" id="ARBA00022679"/>
    </source>
</evidence>
<feature type="binding site" evidence="6">
    <location>
        <begin position="12"/>
        <end position="14"/>
    </location>
    <ligand>
        <name>N(1)-(5-phospho-beta-D-ribosyl)glycinamide</name>
        <dbReference type="ChEBI" id="CHEBI:143788"/>
    </ligand>
</feature>
<feature type="binding site" evidence="6">
    <location>
        <position position="102"/>
    </location>
    <ligand>
        <name>(6R)-10-formyltetrahydrofolate</name>
        <dbReference type="ChEBI" id="CHEBI:195366"/>
    </ligand>
</feature>
<name>A0A098S8W8_9BACT</name>
<comment type="function">
    <text evidence="6">Catalyzes the transfer of a formyl group from 10-formyltetrahydrofolate to 5-phospho-ribosyl-glycinamide (GAR), producing 5-phospho-ribosyl-N-formylglycinamide (FGAR) and tetrahydrofolate.</text>
</comment>
<keyword evidence="10" id="KW-1185">Reference proteome</keyword>
<accession>A0A098S8W8</accession>
<evidence type="ECO:0000256" key="5">
    <source>
        <dbReference type="ARBA" id="ARBA00047664"/>
    </source>
</evidence>
<comment type="pathway">
    <text evidence="1 6">Purine metabolism; IMP biosynthesis via de novo pathway; N(2)-formyl-N(1)-(5-phospho-D-ribosyl)glycinamide from N(1)-(5-phospho-D-ribosyl)glycinamide (10-formyl THF route): step 1/1.</text>
</comment>
<sequence>MERIAIFASGTGSNAKKIIEYFRAHPNIEVGLVVANKPDAPVLAMAEELGIETLRINRSGFYQSEGLLAQLTGAGITFIVLAGFLWLVPAYLVNAYRGRMVNIHPALLPKFGGKGMYGMHVHRAVRNAGEPETGITIHLVNEAYDEGDALYQAKCSVEPSDTPEQIAGKVHQLEHEHFAPVIEKYIKALNS</sequence>
<dbReference type="PROSITE" id="PS00373">
    <property type="entry name" value="GART"/>
    <property type="match status" value="1"/>
</dbReference>
<dbReference type="PANTHER" id="PTHR43369:SF2">
    <property type="entry name" value="PHOSPHORIBOSYLGLYCINAMIDE FORMYLTRANSFERASE"/>
    <property type="match status" value="1"/>
</dbReference>
<dbReference type="EMBL" id="JPOS01000012">
    <property type="protein sequence ID" value="KGE88989.1"/>
    <property type="molecule type" value="Genomic_DNA"/>
</dbReference>
<proteinExistence type="inferred from homology"/>
<evidence type="ECO:0000256" key="6">
    <source>
        <dbReference type="HAMAP-Rule" id="MF_01930"/>
    </source>
</evidence>
<evidence type="ECO:0000259" key="8">
    <source>
        <dbReference type="Pfam" id="PF00551"/>
    </source>
</evidence>
<evidence type="ECO:0000313" key="10">
    <source>
        <dbReference type="Proteomes" id="UP000029736"/>
    </source>
</evidence>
<feature type="site" description="Raises pKa of active site His" evidence="6">
    <location>
        <position position="145"/>
    </location>
</feature>
<dbReference type="OrthoDB" id="9806170at2"/>
<evidence type="ECO:0000256" key="7">
    <source>
        <dbReference type="SAM" id="Phobius"/>
    </source>
</evidence>
<dbReference type="EC" id="2.1.2.2" evidence="6"/>
<dbReference type="GO" id="GO:0004644">
    <property type="term" value="F:phosphoribosylglycinamide formyltransferase activity"/>
    <property type="evidence" value="ECO:0007669"/>
    <property type="project" value="UniProtKB-UniRule"/>
</dbReference>
<keyword evidence="3 6" id="KW-0658">Purine biosynthesis</keyword>
<dbReference type="GO" id="GO:0005829">
    <property type="term" value="C:cytosol"/>
    <property type="evidence" value="ECO:0007669"/>
    <property type="project" value="TreeGrafter"/>
</dbReference>
<dbReference type="PANTHER" id="PTHR43369">
    <property type="entry name" value="PHOSPHORIBOSYLGLYCINAMIDE FORMYLTRANSFERASE"/>
    <property type="match status" value="1"/>
</dbReference>
<evidence type="ECO:0000256" key="3">
    <source>
        <dbReference type="ARBA" id="ARBA00022755"/>
    </source>
</evidence>
<dbReference type="STRING" id="1524460.IX84_04165"/>
<keyword evidence="7" id="KW-0812">Transmembrane</keyword>
<dbReference type="InterPro" id="IPR004607">
    <property type="entry name" value="GART"/>
</dbReference>
<gene>
    <name evidence="6" type="primary">purN</name>
    <name evidence="9" type="ORF">IX84_04165</name>
</gene>
<dbReference type="AlphaFoldDB" id="A0A098S8W8"/>
<comment type="similarity">
    <text evidence="4 6">Belongs to the GART family.</text>
</comment>
<feature type="active site" description="Proton donor" evidence="6">
    <location>
        <position position="104"/>
    </location>
</feature>
<organism evidence="9 10">
    <name type="scientific">Phaeodactylibacter xiamenensis</name>
    <dbReference type="NCBI Taxonomy" id="1524460"/>
    <lineage>
        <taxon>Bacteria</taxon>
        <taxon>Pseudomonadati</taxon>
        <taxon>Bacteroidota</taxon>
        <taxon>Saprospiria</taxon>
        <taxon>Saprospirales</taxon>
        <taxon>Haliscomenobacteraceae</taxon>
        <taxon>Phaeodactylibacter</taxon>
    </lineage>
</organism>
<dbReference type="Proteomes" id="UP000029736">
    <property type="component" value="Unassembled WGS sequence"/>
</dbReference>
<dbReference type="Pfam" id="PF00551">
    <property type="entry name" value="Formyl_trans_N"/>
    <property type="match status" value="1"/>
</dbReference>
<dbReference type="CDD" id="cd08645">
    <property type="entry name" value="FMT_core_GART"/>
    <property type="match status" value="1"/>
</dbReference>
<keyword evidence="7" id="KW-0472">Membrane</keyword>
<keyword evidence="2 6" id="KW-0808">Transferase</keyword>